<dbReference type="PROSITE" id="PS51462">
    <property type="entry name" value="NUDIX"/>
    <property type="match status" value="1"/>
</dbReference>
<dbReference type="EMBL" id="NXLS01000004">
    <property type="protein sequence ID" value="RDU63003.1"/>
    <property type="molecule type" value="Genomic_DNA"/>
</dbReference>
<keyword evidence="7" id="KW-0479">Metal-binding</keyword>
<dbReference type="GO" id="GO:0046872">
    <property type="term" value="F:metal ion binding"/>
    <property type="evidence" value="ECO:0007669"/>
    <property type="project" value="UniProtKB-KW"/>
</dbReference>
<keyword evidence="6 7" id="KW-0460">Magnesium</keyword>
<dbReference type="OrthoDB" id="5360793at2"/>
<dbReference type="NCBIfam" id="TIGR00052">
    <property type="entry name" value="nudix-type nucleoside diphosphatase, YffH/AdpP family"/>
    <property type="match status" value="1"/>
</dbReference>
<evidence type="ECO:0000256" key="8">
    <source>
        <dbReference type="PIRSR" id="PIRSR604385-3"/>
    </source>
</evidence>
<dbReference type="PANTHER" id="PTHR11839">
    <property type="entry name" value="UDP/ADP-SUGAR PYROPHOSPHATASE"/>
    <property type="match status" value="1"/>
</dbReference>
<evidence type="ECO:0000256" key="4">
    <source>
        <dbReference type="ARBA" id="ARBA00022490"/>
    </source>
</evidence>
<evidence type="ECO:0000313" key="10">
    <source>
        <dbReference type="EMBL" id="RDU63003.1"/>
    </source>
</evidence>
<dbReference type="GO" id="GO:0006753">
    <property type="term" value="P:nucleoside phosphate metabolic process"/>
    <property type="evidence" value="ECO:0007669"/>
    <property type="project" value="TreeGrafter"/>
</dbReference>
<dbReference type="FunFam" id="3.90.79.10:FF:000035">
    <property type="entry name" value="Uridine diphosphate glucose pyrophosphatase"/>
    <property type="match status" value="1"/>
</dbReference>
<keyword evidence="5 10" id="KW-0378">Hydrolase</keyword>
<accession>A0A3D8ICS0</accession>
<evidence type="ECO:0000259" key="9">
    <source>
        <dbReference type="PROSITE" id="PS51462"/>
    </source>
</evidence>
<evidence type="ECO:0000256" key="7">
    <source>
        <dbReference type="PIRSR" id="PIRSR604385-2"/>
    </source>
</evidence>
<feature type="binding site" evidence="7">
    <location>
        <position position="92"/>
    </location>
    <ligand>
        <name>Mg(2+)</name>
        <dbReference type="ChEBI" id="CHEBI:18420"/>
        <label>1</label>
    </ligand>
</feature>
<sequence length="203" mass="23325">MMALKEISNIRFCSCHDSQYIKPKRMLFCENGKERSWDIIEAHDSVAILLYHQPKDSFVMVKQFRPAVYLKESTRKTPNLKVELGYTFELCAGITDKAGKSLKKIAQEEILEECGYEIPLENIHKITEFYSSVGFAGSKQTLFFATIDESCRQNQGGGIDDENIEVVFIPKTEAYDFILNESYPKTSGVMFAFLWFFKNFEGC</sequence>
<gene>
    <name evidence="10" type="ORF">CQA43_05090</name>
</gene>
<name>A0A3D8ICS0_9HELI</name>
<evidence type="ECO:0000256" key="5">
    <source>
        <dbReference type="ARBA" id="ARBA00022801"/>
    </source>
</evidence>
<evidence type="ECO:0000256" key="3">
    <source>
        <dbReference type="ARBA" id="ARBA00011738"/>
    </source>
</evidence>
<feature type="domain" description="Nudix hydrolase" evidence="9">
    <location>
        <begin position="41"/>
        <end position="191"/>
    </location>
</feature>
<proteinExistence type="predicted"/>
<dbReference type="InterPro" id="IPR015797">
    <property type="entry name" value="NUDIX_hydrolase-like_dom_sf"/>
</dbReference>
<comment type="subcellular location">
    <subcellularLocation>
        <location evidence="2">Cytoplasm</location>
    </subcellularLocation>
</comment>
<dbReference type="Proteomes" id="UP000256650">
    <property type="component" value="Unassembled WGS sequence"/>
</dbReference>
<comment type="caution">
    <text evidence="10">The sequence shown here is derived from an EMBL/GenBank/DDBJ whole genome shotgun (WGS) entry which is preliminary data.</text>
</comment>
<evidence type="ECO:0000313" key="11">
    <source>
        <dbReference type="Proteomes" id="UP000256650"/>
    </source>
</evidence>
<dbReference type="GO" id="GO:0019693">
    <property type="term" value="P:ribose phosphate metabolic process"/>
    <property type="evidence" value="ECO:0007669"/>
    <property type="project" value="TreeGrafter"/>
</dbReference>
<reference evidence="10 11" key="1">
    <citation type="submission" date="2018-04" db="EMBL/GenBank/DDBJ databases">
        <title>Novel Campyloabacter and Helicobacter Species and Strains.</title>
        <authorList>
            <person name="Mannion A.J."/>
            <person name="Shen Z."/>
            <person name="Fox J.G."/>
        </authorList>
    </citation>
    <scope>NUCLEOTIDE SEQUENCE [LARGE SCALE GENOMIC DNA]</scope>
    <source>
        <strain evidence="10 11">MIT 99-5101</strain>
    </source>
</reference>
<comment type="cofactor">
    <cofactor evidence="1 7">
        <name>Mg(2+)</name>
        <dbReference type="ChEBI" id="CHEBI:18420"/>
    </cofactor>
</comment>
<dbReference type="CDD" id="cd18887">
    <property type="entry name" value="NUDIX_UGPPase_Nudt14"/>
    <property type="match status" value="1"/>
</dbReference>
<evidence type="ECO:0000256" key="1">
    <source>
        <dbReference type="ARBA" id="ARBA00001946"/>
    </source>
</evidence>
<dbReference type="Gene3D" id="3.90.79.10">
    <property type="entry name" value="Nucleoside Triphosphate Pyrophosphohydrolase"/>
    <property type="match status" value="1"/>
</dbReference>
<dbReference type="InterPro" id="IPR000086">
    <property type="entry name" value="NUDIX_hydrolase_dom"/>
</dbReference>
<keyword evidence="4" id="KW-0963">Cytoplasm</keyword>
<dbReference type="GO" id="GO:0016818">
    <property type="term" value="F:hydrolase activity, acting on acid anhydrides, in phosphorus-containing anhydrides"/>
    <property type="evidence" value="ECO:0007669"/>
    <property type="project" value="InterPro"/>
</dbReference>
<evidence type="ECO:0000256" key="2">
    <source>
        <dbReference type="ARBA" id="ARBA00004496"/>
    </source>
</evidence>
<feature type="binding site" evidence="7">
    <location>
        <position position="162"/>
    </location>
    <ligand>
        <name>Mg(2+)</name>
        <dbReference type="ChEBI" id="CHEBI:18420"/>
        <label>1</label>
    </ligand>
</feature>
<feature type="binding site" evidence="7">
    <location>
        <position position="113"/>
    </location>
    <ligand>
        <name>Mg(2+)</name>
        <dbReference type="ChEBI" id="CHEBI:18420"/>
        <label>1</label>
    </ligand>
</feature>
<organism evidence="10 11">
    <name type="scientific">Helicobacter ganmani</name>
    <dbReference type="NCBI Taxonomy" id="60246"/>
    <lineage>
        <taxon>Bacteria</taxon>
        <taxon>Pseudomonadati</taxon>
        <taxon>Campylobacterota</taxon>
        <taxon>Epsilonproteobacteria</taxon>
        <taxon>Campylobacterales</taxon>
        <taxon>Helicobacteraceae</taxon>
        <taxon>Helicobacter</taxon>
    </lineage>
</organism>
<dbReference type="PANTHER" id="PTHR11839:SF15">
    <property type="entry name" value="URIDINE DIPHOSPHATE GLUCOSE PYROPHOSPHATASE NUDT14"/>
    <property type="match status" value="1"/>
</dbReference>
<protein>
    <submittedName>
        <fullName evidence="10">NUDIX hydrolase</fullName>
    </submittedName>
</protein>
<feature type="short sequence motif" description="Nudix box" evidence="8">
    <location>
        <begin position="93"/>
        <end position="116"/>
    </location>
</feature>
<dbReference type="GO" id="GO:0005737">
    <property type="term" value="C:cytoplasm"/>
    <property type="evidence" value="ECO:0007669"/>
    <property type="project" value="UniProtKB-SubCell"/>
</dbReference>
<feature type="binding site" evidence="7">
    <location>
        <position position="109"/>
    </location>
    <ligand>
        <name>Mg(2+)</name>
        <dbReference type="ChEBI" id="CHEBI:18420"/>
        <label>1</label>
    </ligand>
</feature>
<dbReference type="InterPro" id="IPR004385">
    <property type="entry name" value="NDP_pyrophosphatase"/>
</dbReference>
<dbReference type="SUPFAM" id="SSF55811">
    <property type="entry name" value="Nudix"/>
    <property type="match status" value="1"/>
</dbReference>
<comment type="subunit">
    <text evidence="3">Homodimer.</text>
</comment>
<keyword evidence="11" id="KW-1185">Reference proteome</keyword>
<dbReference type="AlphaFoldDB" id="A0A3D8ICS0"/>
<evidence type="ECO:0000256" key="6">
    <source>
        <dbReference type="ARBA" id="ARBA00022842"/>
    </source>
</evidence>